<dbReference type="Gene3D" id="3.40.30.10">
    <property type="entry name" value="Glutaredoxin"/>
    <property type="match status" value="1"/>
</dbReference>
<dbReference type="EC" id="1.11.1.24" evidence="6"/>
<evidence type="ECO:0000256" key="6">
    <source>
        <dbReference type="HAMAP-Rule" id="MF_00269"/>
    </source>
</evidence>
<keyword evidence="1 6" id="KW-0575">Peroxidase</keyword>
<dbReference type="RefSeq" id="WP_087287376.1">
    <property type="nucleotide sequence ID" value="NZ_NFJD01000001.1"/>
</dbReference>
<dbReference type="CDD" id="cd03014">
    <property type="entry name" value="PRX_Atyp2cys"/>
    <property type="match status" value="1"/>
</dbReference>
<evidence type="ECO:0000256" key="5">
    <source>
        <dbReference type="ARBA" id="ARBA00023284"/>
    </source>
</evidence>
<dbReference type="InterPro" id="IPR018219">
    <property type="entry name" value="Tpx_CS"/>
</dbReference>
<dbReference type="InterPro" id="IPR050455">
    <property type="entry name" value="Tpx_Peroxidase_subfamily"/>
</dbReference>
<evidence type="ECO:0000256" key="3">
    <source>
        <dbReference type="ARBA" id="ARBA00023002"/>
    </source>
</evidence>
<comment type="similarity">
    <text evidence="6">Belongs to the peroxiredoxin family. Tpx subfamily.</text>
</comment>
<dbReference type="NCBIfam" id="NF001808">
    <property type="entry name" value="PRK00522.1"/>
    <property type="match status" value="1"/>
</dbReference>
<gene>
    <name evidence="6" type="primary">tpx</name>
    <name evidence="8" type="ORF">B5F75_02420</name>
</gene>
<dbReference type="Proteomes" id="UP000196368">
    <property type="component" value="Unassembled WGS sequence"/>
</dbReference>
<dbReference type="Pfam" id="PF08534">
    <property type="entry name" value="Redoxin"/>
    <property type="match status" value="1"/>
</dbReference>
<dbReference type="SUPFAM" id="SSF52833">
    <property type="entry name" value="Thioredoxin-like"/>
    <property type="match status" value="1"/>
</dbReference>
<dbReference type="EMBL" id="NFJD01000001">
    <property type="protein sequence ID" value="OUO57648.1"/>
    <property type="molecule type" value="Genomic_DNA"/>
</dbReference>
<comment type="function">
    <text evidence="6">Thiol-specific peroxidase that catalyzes the reduction of hydrogen peroxide and organic hydroperoxides to water and alcohols, respectively. Plays a role in cell protection against oxidative stress by detoxifying peroxides.</text>
</comment>
<keyword evidence="2 6" id="KW-0049">Antioxidant</keyword>
<evidence type="ECO:0000259" key="7">
    <source>
        <dbReference type="PROSITE" id="PS51352"/>
    </source>
</evidence>
<dbReference type="InterPro" id="IPR013766">
    <property type="entry name" value="Thioredoxin_domain"/>
</dbReference>
<comment type="caution">
    <text evidence="6">Lacks conserved residue(s) required for the propagation of feature annotation.</text>
</comment>
<dbReference type="InterPro" id="IPR002065">
    <property type="entry name" value="TPX"/>
</dbReference>
<comment type="caution">
    <text evidence="8">The sequence shown here is derived from an EMBL/GenBank/DDBJ whole genome shotgun (WGS) entry which is preliminary data.</text>
</comment>
<evidence type="ECO:0000256" key="4">
    <source>
        <dbReference type="ARBA" id="ARBA00023157"/>
    </source>
</evidence>
<evidence type="ECO:0000256" key="2">
    <source>
        <dbReference type="ARBA" id="ARBA00022862"/>
    </source>
</evidence>
<evidence type="ECO:0000313" key="8">
    <source>
        <dbReference type="EMBL" id="OUO57648.1"/>
    </source>
</evidence>
<dbReference type="GO" id="GO:0008379">
    <property type="term" value="F:thioredoxin peroxidase activity"/>
    <property type="evidence" value="ECO:0007669"/>
    <property type="project" value="UniProtKB-UniRule"/>
</dbReference>
<dbReference type="OrthoDB" id="9781543at2"/>
<comment type="catalytic activity">
    <reaction evidence="6">
        <text>a hydroperoxide + [thioredoxin]-dithiol = an alcohol + [thioredoxin]-disulfide + H2O</text>
        <dbReference type="Rhea" id="RHEA:62620"/>
        <dbReference type="Rhea" id="RHEA-COMP:10698"/>
        <dbReference type="Rhea" id="RHEA-COMP:10700"/>
        <dbReference type="ChEBI" id="CHEBI:15377"/>
        <dbReference type="ChEBI" id="CHEBI:29950"/>
        <dbReference type="ChEBI" id="CHEBI:30879"/>
        <dbReference type="ChEBI" id="CHEBI:35924"/>
        <dbReference type="ChEBI" id="CHEBI:50058"/>
        <dbReference type="EC" id="1.11.1.24"/>
    </reaction>
</comment>
<dbReference type="PROSITE" id="PS51352">
    <property type="entry name" value="THIOREDOXIN_2"/>
    <property type="match status" value="1"/>
</dbReference>
<feature type="active site" description="Cysteine sulfenic acid (-SOH) intermediate" evidence="6">
    <location>
        <position position="62"/>
    </location>
</feature>
<dbReference type="HAMAP" id="MF_00269">
    <property type="entry name" value="Tpx"/>
    <property type="match status" value="1"/>
</dbReference>
<dbReference type="PANTHER" id="PTHR43110">
    <property type="entry name" value="THIOL PEROXIDASE"/>
    <property type="match status" value="1"/>
</dbReference>
<keyword evidence="9" id="KW-1185">Reference proteome</keyword>
<keyword evidence="5 6" id="KW-0676">Redox-active center</keyword>
<dbReference type="PANTHER" id="PTHR43110:SF1">
    <property type="entry name" value="THIOL PEROXIDASE"/>
    <property type="match status" value="1"/>
</dbReference>
<name>A0A1Y4DL47_9BACT</name>
<dbReference type="InterPro" id="IPR013740">
    <property type="entry name" value="Redoxin"/>
</dbReference>
<organism evidence="8 9">
    <name type="scientific">Candidatus Avelusimicrobium gallicola</name>
    <dbReference type="NCBI Taxonomy" id="2562704"/>
    <lineage>
        <taxon>Bacteria</taxon>
        <taxon>Pseudomonadati</taxon>
        <taxon>Elusimicrobiota</taxon>
        <taxon>Elusimicrobia</taxon>
        <taxon>Elusimicrobiales</taxon>
        <taxon>Elusimicrobiaceae</taxon>
        <taxon>Candidatus Avelusimicrobium</taxon>
    </lineage>
</organism>
<feature type="domain" description="Thioredoxin" evidence="7">
    <location>
        <begin position="20"/>
        <end position="169"/>
    </location>
</feature>
<sequence length="169" mass="18516">MNTPKITFNGLAVSLSGHTLQIGDKAPSFQLVGNSLEPVSSDRFAGRVLVISCVPSLDTPVCSLETRRFNQEAAALPGDVTILTVSRDLPFAQARWCAANGIKQVLTASDYRNFGFAQDYGVLLEDLGLLTRAVFIVDKQGIIRYIQFVPEVTQEPDYKEVLAEIQKVL</sequence>
<keyword evidence="3 6" id="KW-0560">Oxidoreductase</keyword>
<dbReference type="PROSITE" id="PS01265">
    <property type="entry name" value="TPX"/>
    <property type="match status" value="1"/>
</dbReference>
<dbReference type="AlphaFoldDB" id="A0A1Y4DL47"/>
<evidence type="ECO:0000313" key="9">
    <source>
        <dbReference type="Proteomes" id="UP000196368"/>
    </source>
</evidence>
<protein>
    <recommendedName>
        <fullName evidence="6">Thiol peroxidase</fullName>
        <shortName evidence="6">Tpx</shortName>
        <ecNumber evidence="6">1.11.1.24</ecNumber>
    </recommendedName>
    <alternativeName>
        <fullName evidence="6">Peroxiredoxin tpx</fullName>
        <shortName evidence="6">Prx</shortName>
    </alternativeName>
    <alternativeName>
        <fullName evidence="6">Thioredoxin peroxidase</fullName>
    </alternativeName>
    <alternativeName>
        <fullName evidence="6">Thioredoxin-dependent peroxiredoxin</fullName>
    </alternativeName>
</protein>
<reference evidence="9" key="1">
    <citation type="submission" date="2017-04" db="EMBL/GenBank/DDBJ databases">
        <title>Function of individual gut microbiota members based on whole genome sequencing of pure cultures obtained from chicken caecum.</title>
        <authorList>
            <person name="Medvecky M."/>
            <person name="Cejkova D."/>
            <person name="Polansky O."/>
            <person name="Karasova D."/>
            <person name="Kubasova T."/>
            <person name="Cizek A."/>
            <person name="Rychlik I."/>
        </authorList>
    </citation>
    <scope>NUCLEOTIDE SEQUENCE [LARGE SCALE GENOMIC DNA]</scope>
    <source>
        <strain evidence="9">An273</strain>
    </source>
</reference>
<comment type="subunit">
    <text evidence="6">Homodimer.</text>
</comment>
<evidence type="ECO:0000256" key="1">
    <source>
        <dbReference type="ARBA" id="ARBA00022559"/>
    </source>
</evidence>
<accession>A0A1Y4DL47</accession>
<proteinExistence type="inferred from homology"/>
<keyword evidence="4" id="KW-1015">Disulfide bond</keyword>
<dbReference type="InterPro" id="IPR036249">
    <property type="entry name" value="Thioredoxin-like_sf"/>
</dbReference>